<dbReference type="AlphaFoldDB" id="A0A1J1DXT4"/>
<proteinExistence type="predicted"/>
<dbReference type="EMBL" id="AP017368">
    <property type="protein sequence ID" value="BAV91902.1"/>
    <property type="molecule type" value="Genomic_DNA"/>
</dbReference>
<keyword evidence="2" id="KW-1185">Reference proteome</keyword>
<dbReference type="Proteomes" id="UP000242645">
    <property type="component" value="Chromosome"/>
</dbReference>
<dbReference type="RefSeq" id="WP_172414401.1">
    <property type="nucleotide sequence ID" value="NZ_AP017368.1"/>
</dbReference>
<accession>A0A1J1DXT4</accession>
<name>A0A1J1DXT4_9BACT</name>
<dbReference type="Gene3D" id="2.60.300.12">
    <property type="entry name" value="HesB-like domain"/>
    <property type="match status" value="1"/>
</dbReference>
<evidence type="ECO:0000313" key="2">
    <source>
        <dbReference type="Proteomes" id="UP000242645"/>
    </source>
</evidence>
<evidence type="ECO:0000313" key="1">
    <source>
        <dbReference type="EMBL" id="BAV91902.1"/>
    </source>
</evidence>
<dbReference type="NCBIfam" id="NF038090">
    <property type="entry name" value="IscA_HesB_Se"/>
    <property type="match status" value="1"/>
</dbReference>
<reference evidence="1 2" key="1">
    <citation type="journal article" date="2017" name="ISME J.">
        <title>Genome of 'Ca. Desulfovibrio trichonymphae', an H2-oxidizing bacterium in a tripartite symbiotic system within a protist cell in the termite gut.</title>
        <authorList>
            <person name="Kuwahara H."/>
            <person name="Yuki M."/>
            <person name="Izawa K."/>
            <person name="Ohkuma M."/>
            <person name="Hongoh Y."/>
        </authorList>
    </citation>
    <scope>NUCLEOTIDE SEQUENCE [LARGE SCALE GENOMIC DNA]</scope>
    <source>
        <strain evidence="1 2">Rs-N31</strain>
    </source>
</reference>
<dbReference type="KEGG" id="dtr:RSDT_0390"/>
<gene>
    <name evidence="1" type="ORF">RSDT_0390</name>
</gene>
<dbReference type="SUPFAM" id="SSF89360">
    <property type="entry name" value="HesB-like domain"/>
    <property type="match status" value="1"/>
</dbReference>
<organism evidence="1 2">
    <name type="scientific">Candidatus Desulfovibrio trichonymphae</name>
    <dbReference type="NCBI Taxonomy" id="1725232"/>
    <lineage>
        <taxon>Bacteria</taxon>
        <taxon>Pseudomonadati</taxon>
        <taxon>Thermodesulfobacteriota</taxon>
        <taxon>Desulfovibrionia</taxon>
        <taxon>Desulfovibrionales</taxon>
        <taxon>Desulfovibrionaceae</taxon>
        <taxon>Desulfovibrio</taxon>
    </lineage>
</organism>
<sequence>MLELTDTARKELESYFADKEKATIRIFSAAGCGGPRLALALDEPAGTDHTEESNGVTFCIDKELLGQVQGVKINLTYMGFAVDPLVPFASTGESVCASCGSGCATQAGLLPNTRSCPV</sequence>
<dbReference type="InterPro" id="IPR035903">
    <property type="entry name" value="HesB-like_dom_sf"/>
</dbReference>
<protein>
    <submittedName>
        <fullName evidence="1">Uncharacterized protein</fullName>
    </submittedName>
</protein>